<reference evidence="1" key="1">
    <citation type="submission" date="2021-03" db="EMBL/GenBank/DDBJ databases">
        <authorList>
            <consortium name="DOE Joint Genome Institute"/>
            <person name="Ahrendt S."/>
            <person name="Looney B.P."/>
            <person name="Miyauchi S."/>
            <person name="Morin E."/>
            <person name="Drula E."/>
            <person name="Courty P.E."/>
            <person name="Chicoki N."/>
            <person name="Fauchery L."/>
            <person name="Kohler A."/>
            <person name="Kuo A."/>
            <person name="Labutti K."/>
            <person name="Pangilinan J."/>
            <person name="Lipzen A."/>
            <person name="Riley R."/>
            <person name="Andreopoulos W."/>
            <person name="He G."/>
            <person name="Johnson J."/>
            <person name="Barry K.W."/>
            <person name="Grigoriev I.V."/>
            <person name="Nagy L."/>
            <person name="Hibbett D."/>
            <person name="Henrissat B."/>
            <person name="Matheny P.B."/>
            <person name="Labbe J."/>
            <person name="Martin F."/>
        </authorList>
    </citation>
    <scope>NUCLEOTIDE SEQUENCE</scope>
    <source>
        <strain evidence="1">HHB10654</strain>
    </source>
</reference>
<protein>
    <submittedName>
        <fullName evidence="1">Uncharacterized protein</fullName>
    </submittedName>
</protein>
<accession>A0ACB8T817</accession>
<evidence type="ECO:0000313" key="1">
    <source>
        <dbReference type="EMBL" id="KAI0064604.1"/>
    </source>
</evidence>
<evidence type="ECO:0000313" key="2">
    <source>
        <dbReference type="Proteomes" id="UP000814140"/>
    </source>
</evidence>
<gene>
    <name evidence="1" type="ORF">BV25DRAFT_269147</name>
</gene>
<dbReference type="EMBL" id="MU277198">
    <property type="protein sequence ID" value="KAI0064604.1"/>
    <property type="molecule type" value="Genomic_DNA"/>
</dbReference>
<proteinExistence type="predicted"/>
<comment type="caution">
    <text evidence="1">The sequence shown here is derived from an EMBL/GenBank/DDBJ whole genome shotgun (WGS) entry which is preliminary data.</text>
</comment>
<dbReference type="Proteomes" id="UP000814140">
    <property type="component" value="Unassembled WGS sequence"/>
</dbReference>
<name>A0ACB8T817_9AGAM</name>
<keyword evidence="2" id="KW-1185">Reference proteome</keyword>
<reference evidence="1" key="2">
    <citation type="journal article" date="2022" name="New Phytol.">
        <title>Evolutionary transition to the ectomycorrhizal habit in the genomes of a hyperdiverse lineage of mushroom-forming fungi.</title>
        <authorList>
            <person name="Looney B."/>
            <person name="Miyauchi S."/>
            <person name="Morin E."/>
            <person name="Drula E."/>
            <person name="Courty P.E."/>
            <person name="Kohler A."/>
            <person name="Kuo A."/>
            <person name="LaButti K."/>
            <person name="Pangilinan J."/>
            <person name="Lipzen A."/>
            <person name="Riley R."/>
            <person name="Andreopoulos W."/>
            <person name="He G."/>
            <person name="Johnson J."/>
            <person name="Nolan M."/>
            <person name="Tritt A."/>
            <person name="Barry K.W."/>
            <person name="Grigoriev I.V."/>
            <person name="Nagy L.G."/>
            <person name="Hibbett D."/>
            <person name="Henrissat B."/>
            <person name="Matheny P.B."/>
            <person name="Labbe J."/>
            <person name="Martin F.M."/>
        </authorList>
    </citation>
    <scope>NUCLEOTIDE SEQUENCE</scope>
    <source>
        <strain evidence="1">HHB10654</strain>
    </source>
</reference>
<organism evidence="1 2">
    <name type="scientific">Artomyces pyxidatus</name>
    <dbReference type="NCBI Taxonomy" id="48021"/>
    <lineage>
        <taxon>Eukaryota</taxon>
        <taxon>Fungi</taxon>
        <taxon>Dikarya</taxon>
        <taxon>Basidiomycota</taxon>
        <taxon>Agaricomycotina</taxon>
        <taxon>Agaricomycetes</taxon>
        <taxon>Russulales</taxon>
        <taxon>Auriscalpiaceae</taxon>
        <taxon>Artomyces</taxon>
    </lineage>
</organism>
<sequence>MEPETVTHLLRTWDRLVSIAQGTGPSETESDLSSSKALRKSIYAFHMAKLRHRFDKYFDPFVQAFIPEARRSKELHSDDITRLESLLDSLQAVRDAFDSTTISEDERTRNIARFIAIAEKEWRVALAVDPDKPWYQRGDDILLRCPQEVQDVLSGRSFAIRKHLAKLFSIQGHFLAFQELTRSRHFADFMRCSFHIVTVDAVHRTIVRNLRQDIVMAVHAPRSASYNHEESEPADLPQQIFDRCFLTLDTTMELTEFGGFVHGECALLAHLYNEGIAAYLYLGTSRPPCQACILFFRSYRSTVSNTLLHYFAEEKMLHAKLFPSSWVSPLLADEVIHCGAQRKMKEYMKAAYDYYVWLCTRNIEVERRTSLGDLHPISESTDSSSDSDSDWGTCRGT</sequence>